<evidence type="ECO:0000256" key="5">
    <source>
        <dbReference type="ARBA" id="ARBA00022643"/>
    </source>
</evidence>
<evidence type="ECO:0000256" key="6">
    <source>
        <dbReference type="ARBA" id="ARBA00022723"/>
    </source>
</evidence>
<evidence type="ECO:0000256" key="9">
    <source>
        <dbReference type="ARBA" id="ARBA00023014"/>
    </source>
</evidence>
<dbReference type="InterPro" id="IPR036188">
    <property type="entry name" value="FAD/NAD-bd_sf"/>
</dbReference>
<dbReference type="Gene3D" id="3.20.20.70">
    <property type="entry name" value="Aldolase class I"/>
    <property type="match status" value="1"/>
</dbReference>
<dbReference type="GO" id="GO:0010181">
    <property type="term" value="F:FMN binding"/>
    <property type="evidence" value="ECO:0007669"/>
    <property type="project" value="InterPro"/>
</dbReference>
<dbReference type="Proteomes" id="UP000236488">
    <property type="component" value="Unassembled WGS sequence"/>
</dbReference>
<dbReference type="InterPro" id="IPR001155">
    <property type="entry name" value="OxRdtase_FMN_N"/>
</dbReference>
<dbReference type="PANTHER" id="PTHR42917:SF2">
    <property type="entry name" value="2,4-DIENOYL-COA REDUCTASE [(2E)-ENOYL-COA-PRODUCING]"/>
    <property type="match status" value="1"/>
</dbReference>
<dbReference type="GO" id="GO:0016491">
    <property type="term" value="F:oxidoreductase activity"/>
    <property type="evidence" value="ECO:0007669"/>
    <property type="project" value="UniProtKB-KW"/>
</dbReference>
<comment type="cofactor">
    <cofactor evidence="2">
        <name>[4Fe-4S] cluster</name>
        <dbReference type="ChEBI" id="CHEBI:49883"/>
    </cofactor>
</comment>
<keyword evidence="13" id="KW-1185">Reference proteome</keyword>
<comment type="cofactor">
    <cofactor evidence="1">
        <name>FMN</name>
        <dbReference type="ChEBI" id="CHEBI:58210"/>
    </cofactor>
</comment>
<dbReference type="SUPFAM" id="SSF51395">
    <property type="entry name" value="FMN-linked oxidoreductases"/>
    <property type="match status" value="1"/>
</dbReference>
<keyword evidence="5" id="KW-0288">FMN</keyword>
<dbReference type="SUPFAM" id="SSF51905">
    <property type="entry name" value="FAD/NAD(P)-binding domain"/>
    <property type="match status" value="1"/>
</dbReference>
<dbReference type="Pfam" id="PF07992">
    <property type="entry name" value="Pyr_redox_2"/>
    <property type="match status" value="1"/>
</dbReference>
<proteinExistence type="inferred from homology"/>
<evidence type="ECO:0000256" key="2">
    <source>
        <dbReference type="ARBA" id="ARBA00001966"/>
    </source>
</evidence>
<dbReference type="PRINTS" id="PR00411">
    <property type="entry name" value="PNDRDTASEI"/>
</dbReference>
<dbReference type="GO" id="GO:0051536">
    <property type="term" value="F:iron-sulfur cluster binding"/>
    <property type="evidence" value="ECO:0007669"/>
    <property type="project" value="UniProtKB-KW"/>
</dbReference>
<keyword evidence="7" id="KW-0560">Oxidoreductase</keyword>
<dbReference type="Gene3D" id="3.40.50.720">
    <property type="entry name" value="NAD(P)-binding Rossmann-like Domain"/>
    <property type="match status" value="2"/>
</dbReference>
<dbReference type="InterPro" id="IPR023753">
    <property type="entry name" value="FAD/NAD-binding_dom"/>
</dbReference>
<keyword evidence="6" id="KW-0479">Metal-binding</keyword>
<comment type="caution">
    <text evidence="12">The sequence shown here is derived from an EMBL/GenBank/DDBJ whole genome shotgun (WGS) entry which is preliminary data.</text>
</comment>
<evidence type="ECO:0000259" key="11">
    <source>
        <dbReference type="Pfam" id="PF07992"/>
    </source>
</evidence>
<dbReference type="InterPro" id="IPR013785">
    <property type="entry name" value="Aldolase_TIM"/>
</dbReference>
<evidence type="ECO:0000256" key="3">
    <source>
        <dbReference type="ARBA" id="ARBA00011048"/>
    </source>
</evidence>
<dbReference type="InterPro" id="IPR051793">
    <property type="entry name" value="NADH:flavin_oxidoreductase"/>
</dbReference>
<evidence type="ECO:0000256" key="4">
    <source>
        <dbReference type="ARBA" id="ARBA00022630"/>
    </source>
</evidence>
<dbReference type="Gene3D" id="3.50.50.60">
    <property type="entry name" value="FAD/NAD(P)-binding domain"/>
    <property type="match status" value="2"/>
</dbReference>
<gene>
    <name evidence="12" type="ORF">C2L80_08310</name>
</gene>
<keyword evidence="8" id="KW-0408">Iron</keyword>
<dbReference type="PRINTS" id="PR00368">
    <property type="entry name" value="FADPNR"/>
</dbReference>
<evidence type="ECO:0000256" key="1">
    <source>
        <dbReference type="ARBA" id="ARBA00001917"/>
    </source>
</evidence>
<organism evidence="12 13">
    <name type="scientific">Rubneribacter badeniensis</name>
    <dbReference type="NCBI Taxonomy" id="2070688"/>
    <lineage>
        <taxon>Bacteria</taxon>
        <taxon>Bacillati</taxon>
        <taxon>Actinomycetota</taxon>
        <taxon>Coriobacteriia</taxon>
        <taxon>Eggerthellales</taxon>
        <taxon>Eggerthellaceae</taxon>
        <taxon>Rubneribacter</taxon>
    </lineage>
</organism>
<evidence type="ECO:0000256" key="8">
    <source>
        <dbReference type="ARBA" id="ARBA00023004"/>
    </source>
</evidence>
<comment type="similarity">
    <text evidence="3">In the N-terminal section; belongs to the NADH:flavin oxidoreductase/NADH oxidase family.</text>
</comment>
<dbReference type="PANTHER" id="PTHR42917">
    <property type="entry name" value="2,4-DIENOYL-COA REDUCTASE"/>
    <property type="match status" value="1"/>
</dbReference>
<dbReference type="GO" id="GO:0046872">
    <property type="term" value="F:metal ion binding"/>
    <property type="evidence" value="ECO:0007669"/>
    <property type="project" value="UniProtKB-KW"/>
</dbReference>
<dbReference type="Pfam" id="PF00724">
    <property type="entry name" value="Oxidored_FMN"/>
    <property type="match status" value="1"/>
</dbReference>
<feature type="domain" description="NADH:flavin oxidoreductase/NADH oxidase N-terminal" evidence="10">
    <location>
        <begin position="17"/>
        <end position="346"/>
    </location>
</feature>
<dbReference type="EMBL" id="PPEL01000047">
    <property type="protein sequence ID" value="PNV65112.1"/>
    <property type="molecule type" value="Genomic_DNA"/>
</dbReference>
<evidence type="ECO:0000313" key="12">
    <source>
        <dbReference type="EMBL" id="PNV65112.1"/>
    </source>
</evidence>
<dbReference type="CDD" id="cd02803">
    <property type="entry name" value="OYE_like_FMN_family"/>
    <property type="match status" value="1"/>
</dbReference>
<dbReference type="AlphaFoldDB" id="A0A2K2U4D4"/>
<evidence type="ECO:0000259" key="10">
    <source>
        <dbReference type="Pfam" id="PF00724"/>
    </source>
</evidence>
<feature type="domain" description="FAD/NAD(P)-binding" evidence="11">
    <location>
        <begin position="394"/>
        <end position="686"/>
    </location>
</feature>
<reference evidence="12 13" key="1">
    <citation type="journal article" date="2018" name="Int. J. Syst. Evol. Microbiol.">
        <title>Rubneribacter badeniensis gen. nov., sp. nov. and Enteroscipio rubneri gen. nov., sp. nov., new members of the Eggerthellaceae isolated from human faeces.</title>
        <authorList>
            <person name="Danylec N."/>
            <person name="Gobl A."/>
            <person name="Stoll D.A."/>
            <person name="Hetzer B."/>
            <person name="Kulling S.E."/>
            <person name="Huch M."/>
        </authorList>
    </citation>
    <scope>NUCLEOTIDE SEQUENCE [LARGE SCALE GENOMIC DNA]</scope>
    <source>
        <strain evidence="12 13">ResAG-85</strain>
    </source>
</reference>
<evidence type="ECO:0000256" key="7">
    <source>
        <dbReference type="ARBA" id="ARBA00023002"/>
    </source>
</evidence>
<evidence type="ECO:0000313" key="13">
    <source>
        <dbReference type="Proteomes" id="UP000236488"/>
    </source>
</evidence>
<name>A0A2K2U4D4_9ACTN</name>
<accession>A0A2K2U4D4</accession>
<sequence>MREGVLAVGERLDLLGSPIKVGNLTLRNHMMTTAMGPGAGYITMDGRPTQRLLSYLEERSAGGMGLICQTISPWRRSTEVRHPLVIGADEECLPELKKMADAVHKHGGLLVGQPWCVHLWCPGDGRPEATYGPSEKSWREPPYTRMTLEDIELFKRQIINCAVLLKKAGFDGVEVMAGVGGIMNRFLSLATNDRTDQYGGSLENRAKLTLEVLRGIKEACGEDYTVLVRWSPVEYVEGGVSEPEESFDFARMLDEAGCDLHNLAIGWHETSIPLTIKDVPDGHWSWVSEKIKQVAKAPVATAYRETDPYVMERILQEGKADLIAGLRYNIADPAFAKKVMEGRQDEINRCVGCCRCLDDVLGRGLPLNYCSVNPRLGEELDEPLFGKPASSSKRVAVVGAGMAGVAAAVTCARRGHRVTLYEKGPRIGGAVVLSAVFSPSYQRIVERCAALLDAASSIDVRLNTEATVEVIEREHPDAVIVAMGGEAMELDVPGADGANVVQSHAILEMVNGRPPSAKGALNAFMYAAGSVFLKRFYTPELARWALGAMRWPLRKSIAIIGGGLPGCELAKEMMRHGREITIVDDHGKIGWDVGSSDKFHIVSAFKKAKNVVLKTQSTVKEIRKGGVVIETAGGDGETVVAKSVVIALGFQKNTDLGDALEGVVDEVYLIGDCAQPLRMADATKQGYRVGCRI</sequence>
<protein>
    <submittedName>
        <fullName evidence="12">FAD-dependent oxidoreductase</fullName>
    </submittedName>
</protein>
<keyword evidence="4" id="KW-0285">Flavoprotein</keyword>
<keyword evidence="9" id="KW-0411">Iron-sulfur</keyword>